<reference evidence="1" key="1">
    <citation type="submission" date="2016-10" db="EMBL/GenBank/DDBJ databases">
        <authorList>
            <person name="Benchimol M."/>
            <person name="Almeida L.G."/>
            <person name="Vasconcelos A.T."/>
            <person name="Perreira-Neves A."/>
            <person name="Rosa I.A."/>
            <person name="Tasca T."/>
            <person name="Bogo M.R."/>
            <person name="de Souza W."/>
        </authorList>
    </citation>
    <scope>NUCLEOTIDE SEQUENCE [LARGE SCALE GENOMIC DNA]</scope>
    <source>
        <strain evidence="1">K</strain>
    </source>
</reference>
<dbReference type="VEuPathDB" id="TrichDB:TRFO_36003"/>
<dbReference type="EMBL" id="MLAK01001098">
    <property type="protein sequence ID" value="OHS97717.1"/>
    <property type="molecule type" value="Genomic_DNA"/>
</dbReference>
<dbReference type="RefSeq" id="XP_068350854.1">
    <property type="nucleotide sequence ID" value="XM_068510579.1"/>
</dbReference>
<proteinExistence type="predicted"/>
<gene>
    <name evidence="1" type="ORF">TRFO_36003</name>
</gene>
<comment type="caution">
    <text evidence="1">The sequence shown here is derived from an EMBL/GenBank/DDBJ whole genome shotgun (WGS) entry which is preliminary data.</text>
</comment>
<sequence>MHHVLARQFSYEYFPYITEVQRNAFILGAIYADGFDKSITHSAPRLSNMLNQIEDPESELYWFFMGNYAHIGPDLFAHAGRARSFIVSHGLKHHASEVIVDSLINHLYHPNFPVLTQPLKDGLNELGVRPIKMFRFFYPVIFLVSKLPFYKFLPKVQNDRCPRGGLDLSICNFQRHYEAMIESMRMIFPRIHDDSFTNRRMQEMATALVFEVQCCEVPPANNTNNQFEANLCPQPNAFVSGSML</sequence>
<evidence type="ECO:0000313" key="2">
    <source>
        <dbReference type="Proteomes" id="UP000179807"/>
    </source>
</evidence>
<dbReference type="AlphaFoldDB" id="A0A1J4JJH3"/>
<evidence type="ECO:0000313" key="1">
    <source>
        <dbReference type="EMBL" id="OHS97717.1"/>
    </source>
</evidence>
<accession>A0A1J4JJH3</accession>
<organism evidence="1 2">
    <name type="scientific">Tritrichomonas foetus</name>
    <dbReference type="NCBI Taxonomy" id="1144522"/>
    <lineage>
        <taxon>Eukaryota</taxon>
        <taxon>Metamonada</taxon>
        <taxon>Parabasalia</taxon>
        <taxon>Tritrichomonadida</taxon>
        <taxon>Tritrichomonadidae</taxon>
        <taxon>Tritrichomonas</taxon>
    </lineage>
</organism>
<name>A0A1J4JJH3_9EUKA</name>
<dbReference type="GeneID" id="94845283"/>
<dbReference type="Proteomes" id="UP000179807">
    <property type="component" value="Unassembled WGS sequence"/>
</dbReference>
<protein>
    <submittedName>
        <fullName evidence="1">Uncharacterized protein</fullName>
    </submittedName>
</protein>
<keyword evidence="2" id="KW-1185">Reference proteome</keyword>